<evidence type="ECO:0000313" key="14">
    <source>
        <dbReference type="Proteomes" id="UP000046392"/>
    </source>
</evidence>
<dbReference type="AlphaFoldDB" id="A0A0N5BPX8"/>
<comment type="function">
    <text evidence="1">Accessory subunit of the mitochondrial membrane respiratory chain NADH dehydrogenase (Complex I), that is believed not to be involved in catalysis. Complex I functions in the transfer of electrons from NADH to the respiratory chain. The immediate electron acceptor for the enzyme is believed to be ubiquinone.</text>
</comment>
<keyword evidence="8" id="KW-0809">Transit peptide</keyword>
<protein>
    <submittedName>
        <fullName evidence="15">NADH dehydrogenase [ubiquinone] 1 beta subcomplex subunit 2, mitochondrial</fullName>
    </submittedName>
</protein>
<evidence type="ECO:0000313" key="15">
    <source>
        <dbReference type="WBParaSite" id="SPAL_0000795400.1"/>
    </source>
</evidence>
<evidence type="ECO:0000256" key="1">
    <source>
        <dbReference type="ARBA" id="ARBA00003195"/>
    </source>
</evidence>
<comment type="similarity">
    <text evidence="3">Belongs to the complex I NDUFB2 subunit family.</text>
</comment>
<dbReference type="WBParaSite" id="SPAL_0000795400.1">
    <property type="protein sequence ID" value="SPAL_0000795400.1"/>
    <property type="gene ID" value="SPAL_0000795400"/>
</dbReference>
<dbReference type="InterPro" id="IPR026627">
    <property type="entry name" value="NDUFB2_animal"/>
</dbReference>
<keyword evidence="5" id="KW-0813">Transport</keyword>
<evidence type="ECO:0000256" key="9">
    <source>
        <dbReference type="ARBA" id="ARBA00022982"/>
    </source>
</evidence>
<evidence type="ECO:0000256" key="12">
    <source>
        <dbReference type="SAM" id="MobiDB-lite"/>
    </source>
</evidence>
<sequence>MVLGRGLANLVFHTKTFTPQQKKIILTTIRSKWLSAKEAERIAGVPVGTRMGSQQDPERNTFDGHYNGTPGKDKPLHDFYYRQAIPHTTHLDKTLSRMISGFLWFWFIYHMYYHSGVLFGHWYMPYLTEFSDEELGIPPDNAPDPEYWGNHDKKYGTYR</sequence>
<proteinExistence type="inferred from homology"/>
<evidence type="ECO:0000256" key="5">
    <source>
        <dbReference type="ARBA" id="ARBA00022448"/>
    </source>
</evidence>
<keyword evidence="13" id="KW-1133">Transmembrane helix</keyword>
<keyword evidence="6" id="KW-0679">Respiratory chain</keyword>
<keyword evidence="14" id="KW-1185">Reference proteome</keyword>
<name>A0A0N5BPX8_STREA</name>
<dbReference type="STRING" id="174720.A0A0N5BPX8"/>
<organism evidence="14 15">
    <name type="scientific">Strongyloides papillosus</name>
    <name type="common">Intestinal threadworm</name>
    <dbReference type="NCBI Taxonomy" id="174720"/>
    <lineage>
        <taxon>Eukaryota</taxon>
        <taxon>Metazoa</taxon>
        <taxon>Ecdysozoa</taxon>
        <taxon>Nematoda</taxon>
        <taxon>Chromadorea</taxon>
        <taxon>Rhabditida</taxon>
        <taxon>Tylenchina</taxon>
        <taxon>Panagrolaimomorpha</taxon>
        <taxon>Strongyloidoidea</taxon>
        <taxon>Strongyloididae</taxon>
        <taxon>Strongyloides</taxon>
    </lineage>
</organism>
<accession>A0A0N5BPX8</accession>
<keyword evidence="13" id="KW-0812">Transmembrane</keyword>
<keyword evidence="11 13" id="KW-0472">Membrane</keyword>
<dbReference type="GO" id="GO:0032981">
    <property type="term" value="P:mitochondrial respiratory chain complex I assembly"/>
    <property type="evidence" value="ECO:0007669"/>
    <property type="project" value="TreeGrafter"/>
</dbReference>
<dbReference type="Proteomes" id="UP000046392">
    <property type="component" value="Unplaced"/>
</dbReference>
<evidence type="ECO:0000256" key="7">
    <source>
        <dbReference type="ARBA" id="ARBA00022792"/>
    </source>
</evidence>
<dbReference type="PANTHER" id="PTHR15223">
    <property type="entry name" value="NADH-UBIQUINONE OXIDOREDUCTASE AGGG SUBUNIT"/>
    <property type="match status" value="1"/>
</dbReference>
<evidence type="ECO:0000256" key="6">
    <source>
        <dbReference type="ARBA" id="ARBA00022660"/>
    </source>
</evidence>
<evidence type="ECO:0000256" key="11">
    <source>
        <dbReference type="ARBA" id="ARBA00023136"/>
    </source>
</evidence>
<evidence type="ECO:0000256" key="3">
    <source>
        <dbReference type="ARBA" id="ARBA00005923"/>
    </source>
</evidence>
<comment type="subunit">
    <text evidence="4">Complex I is composed of 45 different subunits.</text>
</comment>
<evidence type="ECO:0000256" key="13">
    <source>
        <dbReference type="SAM" id="Phobius"/>
    </source>
</evidence>
<dbReference type="GO" id="GO:0045271">
    <property type="term" value="C:respiratory chain complex I"/>
    <property type="evidence" value="ECO:0007669"/>
    <property type="project" value="InterPro"/>
</dbReference>
<reference evidence="15" key="1">
    <citation type="submission" date="2017-02" db="UniProtKB">
        <authorList>
            <consortium name="WormBaseParasite"/>
        </authorList>
    </citation>
    <scope>IDENTIFICATION</scope>
</reference>
<comment type="subcellular location">
    <subcellularLocation>
        <location evidence="2">Mitochondrion inner membrane</location>
        <topology evidence="2">Peripheral membrane protein</topology>
        <orientation evidence="2">Matrix side</orientation>
    </subcellularLocation>
</comment>
<evidence type="ECO:0000256" key="2">
    <source>
        <dbReference type="ARBA" id="ARBA00004443"/>
    </source>
</evidence>
<dbReference type="Pfam" id="PF14813">
    <property type="entry name" value="NADH_B2"/>
    <property type="match status" value="1"/>
</dbReference>
<evidence type="ECO:0000256" key="8">
    <source>
        <dbReference type="ARBA" id="ARBA00022946"/>
    </source>
</evidence>
<dbReference type="GO" id="GO:0005743">
    <property type="term" value="C:mitochondrial inner membrane"/>
    <property type="evidence" value="ECO:0007669"/>
    <property type="project" value="UniProtKB-SubCell"/>
</dbReference>
<dbReference type="PANTHER" id="PTHR15223:SF1">
    <property type="entry name" value="NADH DEHYDROGENASE [UBIQUINONE] 1 BETA SUBCOMPLEX SUBUNIT 2, MITOCHONDRIAL"/>
    <property type="match status" value="1"/>
</dbReference>
<evidence type="ECO:0000256" key="4">
    <source>
        <dbReference type="ARBA" id="ARBA00011533"/>
    </source>
</evidence>
<evidence type="ECO:0000256" key="10">
    <source>
        <dbReference type="ARBA" id="ARBA00023128"/>
    </source>
</evidence>
<keyword evidence="9" id="KW-0249">Electron transport</keyword>
<keyword evidence="7" id="KW-0999">Mitochondrion inner membrane</keyword>
<feature type="region of interest" description="Disordered" evidence="12">
    <location>
        <begin position="48"/>
        <end position="68"/>
    </location>
</feature>
<keyword evidence="10" id="KW-0496">Mitochondrion</keyword>
<feature type="transmembrane region" description="Helical" evidence="13">
    <location>
        <begin position="103"/>
        <end position="124"/>
    </location>
</feature>